<dbReference type="RefSeq" id="WP_066419450.1">
    <property type="nucleotide sequence ID" value="NZ_FKBS01000029.1"/>
</dbReference>
<dbReference type="Gene3D" id="1.20.1290.10">
    <property type="entry name" value="AhpD-like"/>
    <property type="match status" value="1"/>
</dbReference>
<keyword evidence="2" id="KW-0560">Oxidoreductase</keyword>
<accession>A0A157R801</accession>
<proteinExistence type="predicted"/>
<dbReference type="OrthoDB" id="4704294at2"/>
<dbReference type="EMBL" id="FKBS01000029">
    <property type="protein sequence ID" value="SAI54251.1"/>
    <property type="molecule type" value="Genomic_DNA"/>
</dbReference>
<organism evidence="2 3">
    <name type="scientific">Bordetella ansorpii</name>
    <dbReference type="NCBI Taxonomy" id="288768"/>
    <lineage>
        <taxon>Bacteria</taxon>
        <taxon>Pseudomonadati</taxon>
        <taxon>Pseudomonadota</taxon>
        <taxon>Betaproteobacteria</taxon>
        <taxon>Burkholderiales</taxon>
        <taxon>Alcaligenaceae</taxon>
        <taxon>Bordetella</taxon>
    </lineage>
</organism>
<evidence type="ECO:0000313" key="2">
    <source>
        <dbReference type="EMBL" id="SAI54251.1"/>
    </source>
</evidence>
<evidence type="ECO:0000313" key="3">
    <source>
        <dbReference type="Proteomes" id="UP000077037"/>
    </source>
</evidence>
<dbReference type="InterPro" id="IPR003779">
    <property type="entry name" value="CMD-like"/>
</dbReference>
<dbReference type="AlphaFoldDB" id="A0A157R801"/>
<sequence length="170" mass="19127">MARVDYADINHPDTRPLVERIRKERSSLPNLYRMLLNSPPVAEGWLTYLTAIRQKSSLTPRLRELLILRVAVLNDADYEFEQHLPIAVKAGCTDAQVAALKTGDFSTLEKGEGAALTYCDEMTRNIRVKDTTFAALRAAFNDKEIVEITATVGAYNMVSRFLEAIQVDHE</sequence>
<protein>
    <submittedName>
        <fullName evidence="2">Uncharacterized peroxidase-related enzyme</fullName>
    </submittedName>
</protein>
<dbReference type="InterPro" id="IPR029032">
    <property type="entry name" value="AhpD-like"/>
</dbReference>
<dbReference type="PANTHER" id="PTHR34846:SF11">
    <property type="entry name" value="4-CARBOXYMUCONOLACTONE DECARBOXYLASE FAMILY PROTEIN (AFU_ORTHOLOGUE AFUA_6G11590)"/>
    <property type="match status" value="1"/>
</dbReference>
<evidence type="ECO:0000259" key="1">
    <source>
        <dbReference type="Pfam" id="PF02627"/>
    </source>
</evidence>
<name>A0A157R801_9BORD</name>
<gene>
    <name evidence="2" type="ORF">SAMEA1982600_04448</name>
</gene>
<dbReference type="Pfam" id="PF02627">
    <property type="entry name" value="CMD"/>
    <property type="match status" value="1"/>
</dbReference>
<dbReference type="Proteomes" id="UP000077037">
    <property type="component" value="Unassembled WGS sequence"/>
</dbReference>
<keyword evidence="2" id="KW-0575">Peroxidase</keyword>
<reference evidence="2 3" key="1">
    <citation type="submission" date="2016-03" db="EMBL/GenBank/DDBJ databases">
        <authorList>
            <consortium name="Pathogen Informatics"/>
        </authorList>
    </citation>
    <scope>NUCLEOTIDE SEQUENCE [LARGE SCALE GENOMIC DNA]</scope>
    <source>
        <strain evidence="2 3">NCTC13364</strain>
    </source>
</reference>
<feature type="domain" description="Carboxymuconolactone decarboxylase-like" evidence="1">
    <location>
        <begin position="39"/>
        <end position="100"/>
    </location>
</feature>
<dbReference type="SUPFAM" id="SSF69118">
    <property type="entry name" value="AhpD-like"/>
    <property type="match status" value="1"/>
</dbReference>
<dbReference type="PANTHER" id="PTHR34846">
    <property type="entry name" value="4-CARBOXYMUCONOLACTONE DECARBOXYLASE FAMILY PROTEIN (AFU_ORTHOLOGUE AFUA_6G11590)"/>
    <property type="match status" value="1"/>
</dbReference>
<dbReference type="GO" id="GO:0051920">
    <property type="term" value="F:peroxiredoxin activity"/>
    <property type="evidence" value="ECO:0007669"/>
    <property type="project" value="InterPro"/>
</dbReference>